<dbReference type="SUPFAM" id="SSF75420">
    <property type="entry name" value="YhbC-like, N-terminal domain"/>
    <property type="match status" value="1"/>
</dbReference>
<dbReference type="InterPro" id="IPR003728">
    <property type="entry name" value="Ribosome_maturation_RimP"/>
</dbReference>
<evidence type="ECO:0000259" key="3">
    <source>
        <dbReference type="Pfam" id="PF02576"/>
    </source>
</evidence>
<dbReference type="InterPro" id="IPR035956">
    <property type="entry name" value="RimP_N_sf"/>
</dbReference>
<keyword evidence="2" id="KW-0690">Ribosome biogenesis</keyword>
<evidence type="ECO:0000313" key="4">
    <source>
        <dbReference type="EMBL" id="HDI82814.1"/>
    </source>
</evidence>
<protein>
    <recommendedName>
        <fullName evidence="3">Ribosome maturation factor RimP N-terminal domain-containing protein</fullName>
    </recommendedName>
</protein>
<accession>A0A7C0ZCN9</accession>
<reference evidence="4" key="1">
    <citation type="journal article" date="2020" name="mSystems">
        <title>Genome- and Community-Level Interaction Insights into Carbon Utilization and Element Cycling Functions of Hydrothermarchaeota in Hydrothermal Sediment.</title>
        <authorList>
            <person name="Zhou Z."/>
            <person name="Liu Y."/>
            <person name="Xu W."/>
            <person name="Pan J."/>
            <person name="Luo Z.H."/>
            <person name="Li M."/>
        </authorList>
    </citation>
    <scope>NUCLEOTIDE SEQUENCE [LARGE SCALE GENOMIC DNA]</scope>
    <source>
        <strain evidence="4">HyVt-102</strain>
    </source>
</reference>
<dbReference type="Proteomes" id="UP000885847">
    <property type="component" value="Unassembled WGS sequence"/>
</dbReference>
<evidence type="ECO:0000256" key="1">
    <source>
        <dbReference type="ARBA" id="ARBA00022490"/>
    </source>
</evidence>
<dbReference type="PANTHER" id="PTHR33867">
    <property type="entry name" value="RIBOSOME MATURATION FACTOR RIMP"/>
    <property type="match status" value="1"/>
</dbReference>
<dbReference type="GO" id="GO:0000028">
    <property type="term" value="P:ribosomal small subunit assembly"/>
    <property type="evidence" value="ECO:0007669"/>
    <property type="project" value="TreeGrafter"/>
</dbReference>
<dbReference type="EMBL" id="DQWE01000162">
    <property type="protein sequence ID" value="HDI82814.1"/>
    <property type="molecule type" value="Genomic_DNA"/>
</dbReference>
<dbReference type="PANTHER" id="PTHR33867:SF1">
    <property type="entry name" value="RIBOSOME MATURATION FACTOR RIMP"/>
    <property type="match status" value="1"/>
</dbReference>
<dbReference type="GO" id="GO:0006412">
    <property type="term" value="P:translation"/>
    <property type="evidence" value="ECO:0007669"/>
    <property type="project" value="TreeGrafter"/>
</dbReference>
<dbReference type="FunFam" id="3.30.300.70:FF:000001">
    <property type="entry name" value="Ribosome maturation factor RimP"/>
    <property type="match status" value="1"/>
</dbReference>
<dbReference type="AlphaFoldDB" id="A0A7C0ZCN9"/>
<comment type="caution">
    <text evidence="4">The sequence shown here is derived from an EMBL/GenBank/DDBJ whole genome shotgun (WGS) entry which is preliminary data.</text>
</comment>
<proteinExistence type="predicted"/>
<organism evidence="4">
    <name type="scientific">candidate division WOR-3 bacterium</name>
    <dbReference type="NCBI Taxonomy" id="2052148"/>
    <lineage>
        <taxon>Bacteria</taxon>
        <taxon>Bacteria division WOR-3</taxon>
    </lineage>
</organism>
<feature type="domain" description="Ribosome maturation factor RimP N-terminal" evidence="3">
    <location>
        <begin position="21"/>
        <end position="88"/>
    </location>
</feature>
<gene>
    <name evidence="4" type="ORF">ENF18_03365</name>
</gene>
<dbReference type="Gene3D" id="3.30.300.70">
    <property type="entry name" value="RimP-like superfamily, N-terminal"/>
    <property type="match status" value="1"/>
</dbReference>
<dbReference type="GO" id="GO:0005829">
    <property type="term" value="C:cytosol"/>
    <property type="evidence" value="ECO:0007669"/>
    <property type="project" value="TreeGrafter"/>
</dbReference>
<dbReference type="Pfam" id="PF02576">
    <property type="entry name" value="RimP_N"/>
    <property type="match status" value="1"/>
</dbReference>
<evidence type="ECO:0000256" key="2">
    <source>
        <dbReference type="ARBA" id="ARBA00022517"/>
    </source>
</evidence>
<sequence>MEEWERIKEEVRRIVLETLRVFEADEIQLFDLELKGPGRTILRVFIDKPGGVTIDDCVKVSKELSTRLDVEDPIPGRYTLEVSSPGIDRKRRET</sequence>
<dbReference type="InterPro" id="IPR028989">
    <property type="entry name" value="RimP_N"/>
</dbReference>
<name>A0A7C0ZCN9_UNCW3</name>
<keyword evidence="1" id="KW-0963">Cytoplasm</keyword>